<dbReference type="InterPro" id="IPR029636">
    <property type="entry name" value="Csf1"/>
</dbReference>
<evidence type="ECO:0000256" key="1">
    <source>
        <dbReference type="SAM" id="MobiDB-lite"/>
    </source>
</evidence>
<feature type="compositionally biased region" description="Gly residues" evidence="1">
    <location>
        <begin position="3279"/>
        <end position="3290"/>
    </location>
</feature>
<evidence type="ECO:0000313" key="3">
    <source>
        <dbReference type="EMBL" id="TPX39375.1"/>
    </source>
</evidence>
<dbReference type="Proteomes" id="UP000320475">
    <property type="component" value="Unassembled WGS sequence"/>
</dbReference>
<comment type="caution">
    <text evidence="3">The sequence shown here is derived from an EMBL/GenBank/DDBJ whole genome shotgun (WGS) entry which is preliminary data.</text>
</comment>
<dbReference type="VEuPathDB" id="FungiDB:SeMB42_g07226"/>
<gene>
    <name evidence="3" type="ORF">SeLEV6574_g07263</name>
</gene>
<evidence type="ECO:0000259" key="2">
    <source>
        <dbReference type="Pfam" id="PF21678"/>
    </source>
</evidence>
<dbReference type="EMBL" id="QEAM01000491">
    <property type="protein sequence ID" value="TPX39375.1"/>
    <property type="molecule type" value="Genomic_DNA"/>
</dbReference>
<feature type="domain" description="Csf1 N-terminal" evidence="2">
    <location>
        <begin position="1"/>
        <end position="757"/>
    </location>
</feature>
<feature type="compositionally biased region" description="Polar residues" evidence="1">
    <location>
        <begin position="3239"/>
        <end position="3248"/>
    </location>
</feature>
<feature type="region of interest" description="Disordered" evidence="1">
    <location>
        <begin position="1091"/>
        <end position="1115"/>
    </location>
</feature>
<dbReference type="PANTHER" id="PTHR32085:SF3">
    <property type="entry name" value="PROTEIN CSF1"/>
    <property type="match status" value="1"/>
</dbReference>
<reference evidence="3 4" key="1">
    <citation type="journal article" date="2019" name="Sci. Rep.">
        <title>Comparative genomics of chytrid fungi reveal insights into the obligate biotrophic and pathogenic lifestyle of Synchytrium endobioticum.</title>
        <authorList>
            <person name="van de Vossenberg B.T.L.H."/>
            <person name="Warris S."/>
            <person name="Nguyen H.D.T."/>
            <person name="van Gent-Pelzer M.P.E."/>
            <person name="Joly D.L."/>
            <person name="van de Geest H.C."/>
            <person name="Bonants P.J.M."/>
            <person name="Smith D.S."/>
            <person name="Levesque C.A."/>
            <person name="van der Lee T.A.J."/>
        </authorList>
    </citation>
    <scope>NUCLEOTIDE SEQUENCE [LARGE SCALE GENOMIC DNA]</scope>
    <source>
        <strain evidence="3 4">LEV6574</strain>
    </source>
</reference>
<organism evidence="3 4">
    <name type="scientific">Synchytrium endobioticum</name>
    <dbReference type="NCBI Taxonomy" id="286115"/>
    <lineage>
        <taxon>Eukaryota</taxon>
        <taxon>Fungi</taxon>
        <taxon>Fungi incertae sedis</taxon>
        <taxon>Chytridiomycota</taxon>
        <taxon>Chytridiomycota incertae sedis</taxon>
        <taxon>Chytridiomycetes</taxon>
        <taxon>Synchytriales</taxon>
        <taxon>Synchytriaceae</taxon>
        <taxon>Synchytrium</taxon>
    </lineage>
</organism>
<name>A0A507CLW7_9FUNG</name>
<dbReference type="GO" id="GO:0006113">
    <property type="term" value="P:fermentation"/>
    <property type="evidence" value="ECO:0007669"/>
    <property type="project" value="InterPro"/>
</dbReference>
<dbReference type="OrthoDB" id="10051416at2759"/>
<feature type="region of interest" description="Disordered" evidence="1">
    <location>
        <begin position="3225"/>
        <end position="3297"/>
    </location>
</feature>
<proteinExistence type="predicted"/>
<dbReference type="GO" id="GO:0016020">
    <property type="term" value="C:membrane"/>
    <property type="evidence" value="ECO:0007669"/>
    <property type="project" value="InterPro"/>
</dbReference>
<dbReference type="PANTHER" id="PTHR32085">
    <property type="entry name" value="PROTEIN CSF1"/>
    <property type="match status" value="1"/>
</dbReference>
<dbReference type="Pfam" id="PF21678">
    <property type="entry name" value="Csf1_N"/>
    <property type="match status" value="1"/>
</dbReference>
<sequence length="3386" mass="380669">MNRAIALLFTCIVNFYTWRTNNQWIELESIALAPLSGKIMFKNFKFYSRDQSICILRGHVTFRYWVFRVRTEPRNPDEILASADLPCRLKIRIDGLEWFMYNRTAAYEHLKVLFETIGLTTDPLACHSPDHNTPPKDTTAPVQILPNTADLPHNSAKDAILRALLPLELVSSRGAVMIGNPDLPNILTISYHDAKGTYEIAKPRSPHDLYSSNITVKYNQAKFKMQLNSDYKEPILNQASRMRDSIPENKLFKGIPLLEPLAAYISTRRQVPQHHQYDNNAVPLQSVASWRHWAGLSRYTNASSSQIHSGVISPEEYARVLRILDCDELTMNYYYDNPGLVPAKSVRTMAGNDIGNGDLPPQWGLDLLVNNASIFYGPWTDRQRHQLQQYFYPPSYTSQRPSQHLGPDHIRVHTAFKILIQFSGNCSWQIPLREASKDHLFTDWLRGASEGLNARKKRHYGWFDVKFTTGSIISYTMPLFTSENGCSTEVSVNLKDIVVASSSNHAEMLVSDRLVVSCSMHHPLVWNAFRQWKFDIVVVNLSLDSLRSDGVRFSTSEQSSSFKGVYLLRDHVTLLQDLITDWGSGPPTTLEKHVPIHYQMKIAFSNFRFLLCVNPFNVINQSNDLEDNAYFIIQGNELKASVMFDFTLFNSEAIAIPCDIEMKKLTLSMSLPPTNTIGAFLTEEASKFSHIENTNIALTYRYHRDPDTLKPDSLTMVMSANNVNTTLFGFHIRYILSLRDNYFGQHTNFKTVTEYNWSFKDSQQRLPVRSRIRPFEIHCQVFVNDAIVFRPETLYAVEMGTVMRFRESQLEFRSTPHYSDLQLTLSPIIITRAFGNSNGSYEEVGNADPTMNNFLHLQDIQIRCHSLVGPPPTSSIYLTDWRINIGAVSGELQPSFIPAVFTAMSTFFFHLEDVENSNPTPASLPDVGLFEINLSTVDLRMWGQDSTMRFLMNGGRLLQDNMATDSFISQVLIELPEIATRVHVVTDDGSVEDREWVEVLEIDTAASIGIFNSIPRGSAYRQLQQQFLKFQDEATERLSFLYNYQEGYGSKKSGSYVGMFYPEYHVPLSFTNDGKRVATLSLDSGSAVIQRNDENGSYHTASDASSDKEFPSQQPEAEPVLAAESVWLNEEEPVTPRSIPYRDYLRRWRMVKPAEHLLAPSLQAYISPTLTQFEPLNFQSERLFERFAAMRNNQKLPPAFKILASNNKGGQHGLADSLDEDTCHQAVTVDVPEKLSVLLTPMFLKLVEEVLVETTSKDIILDSLLDRFQLAYMSWVTKSFQYDYDSFAILVGVPKVDLLCIQDMQLPESTTFLNDDRNINLRTRYELSDAVLCSFDISLDDSLIQVYLKHENPSAMNNLRLPSLVELKLLTQCAAFHFVLRFMGTMNAVGIIGVPAEKRSARRASVVGDHSHGLEAAPVVLDIHSDQVAWTAVVSQKKDTGTRGSSVNFEMRSLNITTINQTVEIMFGSLTTWLNFVVDISTLLTEFSNKRRRQIQLLVARILELSKLRPPGDPKFLTNRSVLWNLVSRPFQSTSSWKILAHIRYCLSNLSPDIASTPNILLADNEATPKQLFDSVVAHLSDWRQAEIGEFELRRSPLLLELYGVGHDDARTDTPLNLGVYNTHTALKCERFSLVIVEQHATENTVEMRSVHVTLKTRLNELASLPAAKIGEDSPWITPHEMHNKSSAVLSILHQYLDVAGHASIDSLRIEINPNMFGFIRHALRVYSWFVQRKLVPEAIPGLPPLPVTPSTRRRSSVAFKRTEFPSKPLSAFDWDDVFPAGLLAVLTVTGSVSIVQLVAKAHLLEMKVHIMGIQPSTIHRLRLRSASTAAATRKNRCDLVIDDVVRRHVFEDLVHSTIGRVDYIVLRVSERAHPLLTFDIRKVSTTVTMSRESHTMPVGGLPPKALKIGCLVGSVAFTLPRSLLKLHAFLEKWGDEDLPKYDFLFNKMIEELSPVSHHPQSQAYEVVEGIFEQAASRIVVVDLQVGIDRVDFQCDLLSSLRLNYIGTKWLLVLNRQEKYERQERHISMNYVLRLGKQDIAFETSTIDEEQITYSKPIFTVPAITSRGAMTFAIVNDDDASVFKAGPTGRRFSVLMDLAENRPNVDKSYSYNKVIKPRLETSISMETISATVNVNMIDQFTTAQSVFGHELNDLIEVIMFYRRERDTSVTRNLNSFETAADEPSFESAMSFDIDTTILGVSVAAESPDVVMVFDSQALNGIFRNTETPESSLNWNLRATSVKFSLCHRFSEPRGKLSPMLAFFEMVDLKVQSLPKMIDSAFPSEIVISSRSIRSYLPPVALAKTIDFCWYYHAELARKDAIKTDELKSWRAHTKLLLESINVPVPEYTEAAKSYITHRQITLDLANIGFALPLVGDSMAVLDANGSRQSEADVIPTLLWSITRIQVRLHEFRKSASVIENCCLQFVPSLIKTDAKQYSSRFHPLQNRLLLKKMEARVHRVEDHYGNSHHVVNGDVSGFEFELDAAIADYINRLLAVYESSRGNVLRVVNASQVTAPSVESDTANMSRAMVLDVEAHFKFESGMCRIHTDRRSDTDAKRRLSATTGQLPRVERPTKRTVTFSEKDTGLDDFIIPGVTVGVRGTDDSVSPGGLHLEIRIHPSQNSISPNILDFARDVMDQTRIGRLTRMSSMPDSSQQSYYARGEPSSNRALSAAAPRYSVTLHLVLSETVVNLTCEPNVVCALTVQEVNFLVSYIPPRQLHNVYRFMCCHGFLLGIAGGLRNKYSPEDCIKIELKQLKFGATMIEESHNRTYVIEGDLPYLRMDLNVRHLQDLFLFDRTWFGRCSTPSYPSTPAGSVYTAAILHPSKSDDGTPMSQRPSRSLLQLARLAATKKVNYRDSARIVGKVGKIEMVADLGQAIGRATITLDNLLGNTSGVWTSNIFESRSLMMGFRELSLIAQGRTSGSLLVNDVRVFGWGTNPWDAEPDPQTDKRRATDLNVKIERIVSQLEYQHERILILEVLPISGTIVDEWLLIPGGKQQPPTSINMHFKVDQVRAIVSRRTLPVFGQNYRKLLSLIHDKRSTDRRHKVVAPSPSVADYPTTGILMLDGLPALSVASLNIVVGDAFLTMTRYNFRDPDCALVLASMVKIGYMHAPNADFCVRNQTLVEVSSFAIRKCTAKAITPNLERTLALKEWFTFYTSSGAKNVVRVPATTMDLIVDGSPLSGKFGYSFKTDFSGQIDVALNFGLYRYLQELAGLYSRTSQASTDGGTEFDHDDTDSTSILSNGSTVAEGRGLSPILRTTSSAASSDDGKLPSRGGSWAGSIGGGNGSSGSSAGRRDTVEFVQTGDFKFEPQLKVTGDATPWEWIEWLGVHKDEMPKLIHKGLGQPLNSGLLLLCNLYGRIHVLPIEREAEPDEEFLDAEDGSL</sequence>
<evidence type="ECO:0000313" key="4">
    <source>
        <dbReference type="Proteomes" id="UP000320475"/>
    </source>
</evidence>
<dbReference type="InterPro" id="IPR048636">
    <property type="entry name" value="Csf1_N"/>
</dbReference>
<protein>
    <recommendedName>
        <fullName evidence="2">Csf1 N-terminal domain-containing protein</fullName>
    </recommendedName>
</protein>
<accession>A0A507CLW7</accession>